<accession>A0ABN7UYY0</accession>
<sequence>PRHPIWSFFKEGEEIDSGHRSVSCKCGTSWRRGKPSALERHILVECKKTEPHIKEAVRKMIEAREKELTQTNRKRKATEDQQEINNYFESLALNNEQKTNFDTGLIKLFVCGGLSWRLVEHPFFIEFVQQLRPAYSPPLRKALASTLLDNEFLRVHTKIYHMLEKEKNLTLDGLTSPDGKALWNFIIHTSNGNDILWKILDFSDRSHTGQYLAEQIETILNDIGNYKFSAIVTDAGPNVRVARQIIVQKFPHIFNIRCIGHCLNLVTKDMLKHTFATRIINWSTIITSYFNKSHLPKNLLESKIKKKEVAGGGLKTYVNTRWTTAYEMLYSIYQLESCLKEVITENPNIITNEMVQTIILRKRGFFQDVSGQILIAQLRDYHVRKPPYNASYTVNVDPQTWWETCESNFPYLRLLAIKLFSVSPHAASCERVWSICGWVYGQRRTNLSIENLDAIAQIRSYYIANNKFELPRYSIDKSAEDIRKILYDADLYEESDAITFEQAIMNANINQSNIDDDNDIVSEEFFELEEALDLSNPSFLTETSRQTITDIDDDVLEAGPSDWLEEFNQEEDYDPAELGEMFLNYN</sequence>
<evidence type="ECO:0000256" key="3">
    <source>
        <dbReference type="ARBA" id="ARBA00022771"/>
    </source>
</evidence>
<proteinExistence type="predicted"/>
<organism evidence="9 10">
    <name type="scientific">Gigaspora margarita</name>
    <dbReference type="NCBI Taxonomy" id="4874"/>
    <lineage>
        <taxon>Eukaryota</taxon>
        <taxon>Fungi</taxon>
        <taxon>Fungi incertae sedis</taxon>
        <taxon>Mucoromycota</taxon>
        <taxon>Glomeromycotina</taxon>
        <taxon>Glomeromycetes</taxon>
        <taxon>Diversisporales</taxon>
        <taxon>Gigasporaceae</taxon>
        <taxon>Gigaspora</taxon>
    </lineage>
</organism>
<feature type="non-terminal residue" evidence="9">
    <location>
        <position position="1"/>
    </location>
</feature>
<keyword evidence="5" id="KW-0539">Nucleus</keyword>
<evidence type="ECO:0000259" key="8">
    <source>
        <dbReference type="Pfam" id="PF05699"/>
    </source>
</evidence>
<dbReference type="InterPro" id="IPR052035">
    <property type="entry name" value="ZnF_BED_domain_contain"/>
</dbReference>
<evidence type="ECO:0000256" key="6">
    <source>
        <dbReference type="SAM" id="Coils"/>
    </source>
</evidence>
<dbReference type="PANTHER" id="PTHR46481:SF10">
    <property type="entry name" value="ZINC FINGER BED DOMAIN-CONTAINING PROTEIN 39"/>
    <property type="match status" value="1"/>
</dbReference>
<evidence type="ECO:0000256" key="4">
    <source>
        <dbReference type="ARBA" id="ARBA00022833"/>
    </source>
</evidence>
<evidence type="ECO:0000313" key="10">
    <source>
        <dbReference type="Proteomes" id="UP000789901"/>
    </source>
</evidence>
<keyword evidence="10" id="KW-1185">Reference proteome</keyword>
<dbReference type="InterPro" id="IPR007021">
    <property type="entry name" value="DUF659"/>
</dbReference>
<keyword evidence="2" id="KW-0479">Metal-binding</keyword>
<evidence type="ECO:0000256" key="2">
    <source>
        <dbReference type="ARBA" id="ARBA00022723"/>
    </source>
</evidence>
<feature type="coiled-coil region" evidence="6">
    <location>
        <begin position="54"/>
        <end position="81"/>
    </location>
</feature>
<dbReference type="EMBL" id="CAJVQB010007428">
    <property type="protein sequence ID" value="CAG8703135.1"/>
    <property type="molecule type" value="Genomic_DNA"/>
</dbReference>
<dbReference type="InterPro" id="IPR008906">
    <property type="entry name" value="HATC_C_dom"/>
</dbReference>
<name>A0ABN7UYY0_GIGMA</name>
<evidence type="ECO:0000313" key="9">
    <source>
        <dbReference type="EMBL" id="CAG8703135.1"/>
    </source>
</evidence>
<reference evidence="9 10" key="1">
    <citation type="submission" date="2021-06" db="EMBL/GenBank/DDBJ databases">
        <authorList>
            <person name="Kallberg Y."/>
            <person name="Tangrot J."/>
            <person name="Rosling A."/>
        </authorList>
    </citation>
    <scope>NUCLEOTIDE SEQUENCE [LARGE SCALE GENOMIC DNA]</scope>
    <source>
        <strain evidence="9 10">120-4 pot B 10/14</strain>
    </source>
</reference>
<dbReference type="Proteomes" id="UP000789901">
    <property type="component" value="Unassembled WGS sequence"/>
</dbReference>
<dbReference type="PANTHER" id="PTHR46481">
    <property type="entry name" value="ZINC FINGER BED DOMAIN-CONTAINING PROTEIN 4"/>
    <property type="match status" value="1"/>
</dbReference>
<dbReference type="Pfam" id="PF04937">
    <property type="entry name" value="DUF659"/>
    <property type="match status" value="1"/>
</dbReference>
<dbReference type="SUPFAM" id="SSF53098">
    <property type="entry name" value="Ribonuclease H-like"/>
    <property type="match status" value="1"/>
</dbReference>
<evidence type="ECO:0000256" key="5">
    <source>
        <dbReference type="ARBA" id="ARBA00023242"/>
    </source>
</evidence>
<keyword evidence="4" id="KW-0862">Zinc</keyword>
<evidence type="ECO:0000256" key="1">
    <source>
        <dbReference type="ARBA" id="ARBA00004123"/>
    </source>
</evidence>
<keyword evidence="3" id="KW-0863">Zinc-finger</keyword>
<dbReference type="Pfam" id="PF05699">
    <property type="entry name" value="Dimer_Tnp_hAT"/>
    <property type="match status" value="1"/>
</dbReference>
<feature type="domain" description="HAT C-terminal dimerisation" evidence="8">
    <location>
        <begin position="394"/>
        <end position="460"/>
    </location>
</feature>
<keyword evidence="6" id="KW-0175">Coiled coil</keyword>
<dbReference type="InterPro" id="IPR012337">
    <property type="entry name" value="RNaseH-like_sf"/>
</dbReference>
<gene>
    <name evidence="9" type="ORF">GMARGA_LOCUS12256</name>
</gene>
<comment type="subcellular location">
    <subcellularLocation>
        <location evidence="1">Nucleus</location>
    </subcellularLocation>
</comment>
<feature type="domain" description="DUF659" evidence="7">
    <location>
        <begin position="140"/>
        <end position="281"/>
    </location>
</feature>
<evidence type="ECO:0000259" key="7">
    <source>
        <dbReference type="Pfam" id="PF04937"/>
    </source>
</evidence>
<protein>
    <submittedName>
        <fullName evidence="9">21928_t:CDS:1</fullName>
    </submittedName>
</protein>
<comment type="caution">
    <text evidence="9">The sequence shown here is derived from an EMBL/GenBank/DDBJ whole genome shotgun (WGS) entry which is preliminary data.</text>
</comment>